<evidence type="ECO:0000313" key="5">
    <source>
        <dbReference type="EMBL" id="MBO9204269.1"/>
    </source>
</evidence>
<dbReference type="Pfam" id="PF12833">
    <property type="entry name" value="HTH_18"/>
    <property type="match status" value="1"/>
</dbReference>
<protein>
    <submittedName>
        <fullName evidence="5">AraC family transcriptional regulator</fullName>
    </submittedName>
</protein>
<feature type="domain" description="HTH araC/xylS-type" evidence="4">
    <location>
        <begin position="155"/>
        <end position="255"/>
    </location>
</feature>
<dbReference type="EMBL" id="JAGHKO010000011">
    <property type="protein sequence ID" value="MBO9204269.1"/>
    <property type="molecule type" value="Genomic_DNA"/>
</dbReference>
<dbReference type="PANTHER" id="PTHR43280">
    <property type="entry name" value="ARAC-FAMILY TRANSCRIPTIONAL REGULATOR"/>
    <property type="match status" value="1"/>
</dbReference>
<dbReference type="InterPro" id="IPR018060">
    <property type="entry name" value="HTH_AraC"/>
</dbReference>
<dbReference type="Pfam" id="PF20240">
    <property type="entry name" value="DUF6597"/>
    <property type="match status" value="1"/>
</dbReference>
<dbReference type="Proteomes" id="UP000677244">
    <property type="component" value="Unassembled WGS sequence"/>
</dbReference>
<evidence type="ECO:0000256" key="1">
    <source>
        <dbReference type="ARBA" id="ARBA00023015"/>
    </source>
</evidence>
<evidence type="ECO:0000256" key="2">
    <source>
        <dbReference type="ARBA" id="ARBA00023125"/>
    </source>
</evidence>
<sequence length="271" mass="30470">MQFVPTEILRPYVKNYTLISIDHDLVDEVFYPSGYVDLVINVSAGNAITLIDGRRRKLPEVEVLGHLTSPSRLTATKGTSVLIARIFPFASSLFITDSMSEFTNFATDAAGIFSREISTVYYSLMEAVSLEQKIAVLEKFLIGKLIKNEKQHRKSMLIGQVCRDVFSMDTFESKTLSSAYGLSERYIEKLFVDRVGISPRALFSVHRFNKSLGLVLTSGRKLTAIAYDCGYHDQSHFIKDFTKFTGITPFEARSQLLTNGEEFQQAVNIGF</sequence>
<name>A0ABS3Z285_9BACT</name>
<keyword evidence="2" id="KW-0238">DNA-binding</keyword>
<evidence type="ECO:0000313" key="6">
    <source>
        <dbReference type="Proteomes" id="UP000677244"/>
    </source>
</evidence>
<keyword evidence="6" id="KW-1185">Reference proteome</keyword>
<evidence type="ECO:0000259" key="4">
    <source>
        <dbReference type="PROSITE" id="PS01124"/>
    </source>
</evidence>
<dbReference type="InterPro" id="IPR009057">
    <property type="entry name" value="Homeodomain-like_sf"/>
</dbReference>
<dbReference type="InterPro" id="IPR046532">
    <property type="entry name" value="DUF6597"/>
</dbReference>
<reference evidence="5 6" key="1">
    <citation type="submission" date="2021-03" db="EMBL/GenBank/DDBJ databases">
        <title>Assistant Professor.</title>
        <authorList>
            <person name="Huq M.A."/>
        </authorList>
    </citation>
    <scope>NUCLEOTIDE SEQUENCE [LARGE SCALE GENOMIC DNA]</scope>
    <source>
        <strain evidence="5 6">MAH-29</strain>
    </source>
</reference>
<gene>
    <name evidence="5" type="ORF">J7I42_28535</name>
</gene>
<dbReference type="PROSITE" id="PS01124">
    <property type="entry name" value="HTH_ARAC_FAMILY_2"/>
    <property type="match status" value="1"/>
</dbReference>
<dbReference type="Gene3D" id="1.10.10.60">
    <property type="entry name" value="Homeodomain-like"/>
    <property type="match status" value="1"/>
</dbReference>
<accession>A0ABS3Z285</accession>
<dbReference type="SUPFAM" id="SSF46689">
    <property type="entry name" value="Homeodomain-like"/>
    <property type="match status" value="1"/>
</dbReference>
<dbReference type="RefSeq" id="WP_209142670.1">
    <property type="nucleotide sequence ID" value="NZ_JAGHKO010000011.1"/>
</dbReference>
<keyword evidence="1" id="KW-0805">Transcription regulation</keyword>
<dbReference type="SMART" id="SM00342">
    <property type="entry name" value="HTH_ARAC"/>
    <property type="match status" value="1"/>
</dbReference>
<organism evidence="5 6">
    <name type="scientific">Niastella soli</name>
    <dbReference type="NCBI Taxonomy" id="2821487"/>
    <lineage>
        <taxon>Bacteria</taxon>
        <taxon>Pseudomonadati</taxon>
        <taxon>Bacteroidota</taxon>
        <taxon>Chitinophagia</taxon>
        <taxon>Chitinophagales</taxon>
        <taxon>Chitinophagaceae</taxon>
        <taxon>Niastella</taxon>
    </lineage>
</organism>
<dbReference type="PANTHER" id="PTHR43280:SF2">
    <property type="entry name" value="HTH-TYPE TRANSCRIPTIONAL REGULATOR EXSA"/>
    <property type="match status" value="1"/>
</dbReference>
<comment type="caution">
    <text evidence="5">The sequence shown here is derived from an EMBL/GenBank/DDBJ whole genome shotgun (WGS) entry which is preliminary data.</text>
</comment>
<proteinExistence type="predicted"/>
<evidence type="ECO:0000256" key="3">
    <source>
        <dbReference type="ARBA" id="ARBA00023163"/>
    </source>
</evidence>
<keyword evidence="3" id="KW-0804">Transcription</keyword>